<keyword evidence="3" id="KW-1185">Reference proteome</keyword>
<evidence type="ECO:0000313" key="3">
    <source>
        <dbReference type="Proteomes" id="UP000184501"/>
    </source>
</evidence>
<dbReference type="Proteomes" id="UP000184501">
    <property type="component" value="Unassembled WGS sequence"/>
</dbReference>
<gene>
    <name evidence="2" type="ORF">SAMN05444320_107139</name>
</gene>
<dbReference type="GO" id="GO:0016787">
    <property type="term" value="F:hydrolase activity"/>
    <property type="evidence" value="ECO:0007669"/>
    <property type="project" value="UniProtKB-KW"/>
</dbReference>
<dbReference type="Gene3D" id="3.75.10.10">
    <property type="entry name" value="L-arginine/glycine Amidinotransferase, Chain A"/>
    <property type="match status" value="1"/>
</dbReference>
<dbReference type="RefSeq" id="WP_073486460.1">
    <property type="nucleotide sequence ID" value="NZ_FQVN01000007.1"/>
</dbReference>
<reference evidence="2 3" key="1">
    <citation type="submission" date="2016-11" db="EMBL/GenBank/DDBJ databases">
        <authorList>
            <person name="Jaros S."/>
            <person name="Januszkiewicz K."/>
            <person name="Wedrychowicz H."/>
        </authorList>
    </citation>
    <scope>NUCLEOTIDE SEQUENCE [LARGE SCALE GENOMIC DNA]</scope>
    <source>
        <strain evidence="2 3">DSM 44523</strain>
    </source>
</reference>
<feature type="region of interest" description="Disordered" evidence="1">
    <location>
        <begin position="1"/>
        <end position="25"/>
    </location>
</feature>
<dbReference type="OrthoDB" id="9814070at2"/>
<protein>
    <submittedName>
        <fullName evidence="2">N-Dimethylarginine dimethylaminohydrolase</fullName>
    </submittedName>
</protein>
<accession>A0A1M5I7M5</accession>
<keyword evidence="2" id="KW-0378">Hydrolase</keyword>
<name>A0A1M5I7M5_STRHI</name>
<feature type="compositionally biased region" description="Basic and acidic residues" evidence="1">
    <location>
        <begin position="12"/>
        <end position="25"/>
    </location>
</feature>
<evidence type="ECO:0000313" key="2">
    <source>
        <dbReference type="EMBL" id="SHG24089.1"/>
    </source>
</evidence>
<dbReference type="EMBL" id="FQVN01000007">
    <property type="protein sequence ID" value="SHG24089.1"/>
    <property type="molecule type" value="Genomic_DNA"/>
</dbReference>
<dbReference type="STRING" id="2017.SAMN05444320_107139"/>
<sequence length="320" mass="35762">MTAGRGVATRRASSERDPADPTELEHPAFLVNAPFSYSTGIANIAWREEVPDRERAPDGARAMTQFLELYRLLSAESLVYVLPTPPGSGLRDLVFTADLGVVLEHLPRTAVISRFPPAARRGEAEVSARFFELMGCRTAFSPTRFEGEAELKHLHDNVYAGGHGPHTDRATYDWMEREFAMRVIRLPLTDPRLHHLDRGVFPLTREQTLVAAAVFGRAEIRELEEQTEIIDVPVAAAHRGVCNSVRLHNVILNASHLHELRAGTEEYAAETAKNRALEDVASRLGFEVVYVNLSEFHKGGALLSRMVMHLNRHSYRLSLL</sequence>
<dbReference type="SUPFAM" id="SSF55909">
    <property type="entry name" value="Pentein"/>
    <property type="match status" value="1"/>
</dbReference>
<evidence type="ECO:0000256" key="1">
    <source>
        <dbReference type="SAM" id="MobiDB-lite"/>
    </source>
</evidence>
<proteinExistence type="predicted"/>
<organism evidence="2 3">
    <name type="scientific">Streptoalloteichus hindustanus</name>
    <dbReference type="NCBI Taxonomy" id="2017"/>
    <lineage>
        <taxon>Bacteria</taxon>
        <taxon>Bacillati</taxon>
        <taxon>Actinomycetota</taxon>
        <taxon>Actinomycetes</taxon>
        <taxon>Pseudonocardiales</taxon>
        <taxon>Pseudonocardiaceae</taxon>
        <taxon>Streptoalloteichus</taxon>
    </lineage>
</organism>
<dbReference type="AlphaFoldDB" id="A0A1M5I7M5"/>